<organism evidence="9 10">
    <name type="scientific">Nocardioides humilatus</name>
    <dbReference type="NCBI Taxonomy" id="2607660"/>
    <lineage>
        <taxon>Bacteria</taxon>
        <taxon>Bacillati</taxon>
        <taxon>Actinomycetota</taxon>
        <taxon>Actinomycetes</taxon>
        <taxon>Propionibacteriales</taxon>
        <taxon>Nocardioidaceae</taxon>
        <taxon>Nocardioides</taxon>
    </lineage>
</organism>
<evidence type="ECO:0000256" key="2">
    <source>
        <dbReference type="ARBA" id="ARBA00022475"/>
    </source>
</evidence>
<reference evidence="9 10" key="2">
    <citation type="submission" date="2019-09" db="EMBL/GenBank/DDBJ databases">
        <authorList>
            <person name="Jin C."/>
        </authorList>
    </citation>
    <scope>NUCLEOTIDE SEQUENCE [LARGE SCALE GENOMIC DNA]</scope>
    <source>
        <strain evidence="9 10">BN130099</strain>
    </source>
</reference>
<feature type="transmembrane region" description="Helical" evidence="7">
    <location>
        <begin position="36"/>
        <end position="55"/>
    </location>
</feature>
<keyword evidence="3 7" id="KW-0812">Transmembrane</keyword>
<reference evidence="9 10" key="1">
    <citation type="submission" date="2019-09" db="EMBL/GenBank/DDBJ databases">
        <title>Nocardioides panacisoli sp. nov., isolated from the soil of a ginseng field.</title>
        <authorList>
            <person name="Cho C."/>
        </authorList>
    </citation>
    <scope>NUCLEOTIDE SEQUENCE [LARGE SCALE GENOMIC DNA]</scope>
    <source>
        <strain evidence="9 10">BN130099</strain>
    </source>
</reference>
<evidence type="ECO:0000256" key="6">
    <source>
        <dbReference type="SAM" id="MobiDB-lite"/>
    </source>
</evidence>
<evidence type="ECO:0000256" key="3">
    <source>
        <dbReference type="ARBA" id="ARBA00022692"/>
    </source>
</evidence>
<dbReference type="Proteomes" id="UP000325003">
    <property type="component" value="Unassembled WGS sequence"/>
</dbReference>
<evidence type="ECO:0000256" key="1">
    <source>
        <dbReference type="ARBA" id="ARBA00004651"/>
    </source>
</evidence>
<evidence type="ECO:0000256" key="4">
    <source>
        <dbReference type="ARBA" id="ARBA00022989"/>
    </source>
</evidence>
<accession>A0A5B1LEV9</accession>
<evidence type="ECO:0000256" key="5">
    <source>
        <dbReference type="ARBA" id="ARBA00023136"/>
    </source>
</evidence>
<dbReference type="GO" id="GO:0005886">
    <property type="term" value="C:plasma membrane"/>
    <property type="evidence" value="ECO:0007669"/>
    <property type="project" value="UniProtKB-SubCell"/>
</dbReference>
<dbReference type="Pfam" id="PF13396">
    <property type="entry name" value="PLDc_N"/>
    <property type="match status" value="1"/>
</dbReference>
<protein>
    <recommendedName>
        <fullName evidence="8">Cardiolipin synthase N-terminal domain-containing protein</fullName>
    </recommendedName>
</protein>
<keyword evidence="4 7" id="KW-1133">Transmembrane helix</keyword>
<dbReference type="RefSeq" id="WP_149728497.1">
    <property type="nucleotide sequence ID" value="NZ_VUJV01000003.1"/>
</dbReference>
<feature type="domain" description="Cardiolipin synthase N-terminal" evidence="8">
    <location>
        <begin position="12"/>
        <end position="57"/>
    </location>
</feature>
<dbReference type="AlphaFoldDB" id="A0A5B1LEV9"/>
<proteinExistence type="predicted"/>
<keyword evidence="5 7" id="KW-0472">Membrane</keyword>
<keyword evidence="10" id="KW-1185">Reference proteome</keyword>
<keyword evidence="2" id="KW-1003">Cell membrane</keyword>
<comment type="subcellular location">
    <subcellularLocation>
        <location evidence="1">Cell membrane</location>
        <topology evidence="1">Multi-pass membrane protein</topology>
    </subcellularLocation>
</comment>
<evidence type="ECO:0000313" key="9">
    <source>
        <dbReference type="EMBL" id="KAA1419162.1"/>
    </source>
</evidence>
<feature type="region of interest" description="Disordered" evidence="6">
    <location>
        <begin position="58"/>
        <end position="133"/>
    </location>
</feature>
<evidence type="ECO:0000259" key="8">
    <source>
        <dbReference type="Pfam" id="PF13396"/>
    </source>
</evidence>
<feature type="transmembrane region" description="Helical" evidence="7">
    <location>
        <begin position="7"/>
        <end position="24"/>
    </location>
</feature>
<gene>
    <name evidence="9" type="ORF">F0U44_11970</name>
</gene>
<name>A0A5B1LEV9_9ACTN</name>
<dbReference type="InterPro" id="IPR027379">
    <property type="entry name" value="CLS_N"/>
</dbReference>
<sequence>MIRFLPGEIIFVLWLFCVIDVIVSRDDEVRNLSKTFWLIIVLLLPLVGSIAWLVAGRPQRSRPLRRSEGAAPSFPEYERRGRFSAADPEKDDEFLRQVRERAEEQRRTYEAKKKAEREAAEAAEFEKEQGSED</sequence>
<feature type="compositionally biased region" description="Basic and acidic residues" evidence="6">
    <location>
        <begin position="93"/>
        <end position="133"/>
    </location>
</feature>
<dbReference type="EMBL" id="VUJV01000003">
    <property type="protein sequence ID" value="KAA1419162.1"/>
    <property type="molecule type" value="Genomic_DNA"/>
</dbReference>
<evidence type="ECO:0000256" key="7">
    <source>
        <dbReference type="SAM" id="Phobius"/>
    </source>
</evidence>
<comment type="caution">
    <text evidence="9">The sequence shown here is derived from an EMBL/GenBank/DDBJ whole genome shotgun (WGS) entry which is preliminary data.</text>
</comment>
<evidence type="ECO:0000313" key="10">
    <source>
        <dbReference type="Proteomes" id="UP000325003"/>
    </source>
</evidence>